<protein>
    <submittedName>
        <fullName evidence="1">Uncharacterized protein</fullName>
    </submittedName>
</protein>
<evidence type="ECO:0000313" key="1">
    <source>
        <dbReference type="EMBL" id="XBS49477.1"/>
    </source>
</evidence>
<reference evidence="1" key="1">
    <citation type="submission" date="2024-05" db="EMBL/GenBank/DDBJ databases">
        <authorList>
            <person name="Badawy S."/>
            <person name="Skurnik M."/>
        </authorList>
    </citation>
    <scope>NUCLEOTIDE SEQUENCE</scope>
</reference>
<organism evidence="1">
    <name type="scientific">Escherichia phage fEgEco12</name>
    <dbReference type="NCBI Taxonomy" id="3158837"/>
    <lineage>
        <taxon>Viruses</taxon>
        <taxon>Duplodnaviria</taxon>
        <taxon>Heunggongvirae</taxon>
        <taxon>Uroviricota</taxon>
        <taxon>Caudoviricetes</taxon>
    </lineage>
</organism>
<name>A0AAU7PGY7_9CAUD</name>
<accession>A0AAU7PGY7</accession>
<proteinExistence type="predicted"/>
<sequence length="185" mass="20904">MEQHKQMKQDLYTIRALESKGYSLDEVIKLSDEEIDKLQLSNKLLVNIKDYKSRGAKPVEVIKEKIAEDISVDEVSRNVAPEVIESYVVDTEEQIKVSEEVQVIAEELAPVVEEEDVVVIERVEASKEDLDIIKEALKTKELKSVANYVKHLKSLVPESILSSVDSSVVSQLINERIAEVKENAK</sequence>
<dbReference type="EMBL" id="PP777464">
    <property type="protein sequence ID" value="XBS49477.1"/>
    <property type="molecule type" value="Genomic_DNA"/>
</dbReference>